<comment type="caution">
    <text evidence="2">The sequence shown here is derived from an EMBL/GenBank/DDBJ whole genome shotgun (WGS) entry which is preliminary data.</text>
</comment>
<dbReference type="InterPro" id="IPR051332">
    <property type="entry name" value="Fosfomycin_Res_Enzymes"/>
</dbReference>
<dbReference type="Pfam" id="PF00903">
    <property type="entry name" value="Glyoxalase"/>
    <property type="match status" value="1"/>
</dbReference>
<dbReference type="Proteomes" id="UP000812270">
    <property type="component" value="Unassembled WGS sequence"/>
</dbReference>
<dbReference type="CDD" id="cd06587">
    <property type="entry name" value="VOC"/>
    <property type="match status" value="1"/>
</dbReference>
<sequence length="123" mass="13739">MKLNHINLTVPDVKATADFFETFFSFTCLEKKGDNALAVLKGEDGFVLVITSHSFNRNDIHSYPDAFHVGFLVNSKQEVDLKYDQLLSSGYATGHAPRNMHGSYGFYFNAPGSILVEISMENK</sequence>
<proteinExistence type="predicted"/>
<evidence type="ECO:0000313" key="2">
    <source>
        <dbReference type="EMBL" id="MBV4358289.1"/>
    </source>
</evidence>
<protein>
    <submittedName>
        <fullName evidence="2">VOC family protein</fullName>
    </submittedName>
</protein>
<evidence type="ECO:0000313" key="3">
    <source>
        <dbReference type="Proteomes" id="UP000812270"/>
    </source>
</evidence>
<dbReference type="InterPro" id="IPR004360">
    <property type="entry name" value="Glyas_Fos-R_dOase_dom"/>
</dbReference>
<keyword evidence="3" id="KW-1185">Reference proteome</keyword>
<dbReference type="PROSITE" id="PS51819">
    <property type="entry name" value="VOC"/>
    <property type="match status" value="1"/>
</dbReference>
<reference evidence="2" key="1">
    <citation type="submission" date="2021-06" db="EMBL/GenBank/DDBJ databases">
        <authorList>
            <person name="Huq M.A."/>
        </authorList>
    </citation>
    <scope>NUCLEOTIDE SEQUENCE</scope>
    <source>
        <strain evidence="2">MAH-26</strain>
    </source>
</reference>
<dbReference type="PANTHER" id="PTHR36113:SF3">
    <property type="entry name" value="SLL5075 PROTEIN"/>
    <property type="match status" value="1"/>
</dbReference>
<gene>
    <name evidence="2" type="ORF">KTO63_14080</name>
</gene>
<name>A0A9E2SBW9_9BACT</name>
<dbReference type="AlphaFoldDB" id="A0A9E2SBW9"/>
<accession>A0A9E2SBW9</accession>
<dbReference type="PANTHER" id="PTHR36113">
    <property type="entry name" value="LYASE, PUTATIVE-RELATED-RELATED"/>
    <property type="match status" value="1"/>
</dbReference>
<evidence type="ECO:0000259" key="1">
    <source>
        <dbReference type="PROSITE" id="PS51819"/>
    </source>
</evidence>
<dbReference type="EMBL" id="JAHSPG010000011">
    <property type="protein sequence ID" value="MBV4358289.1"/>
    <property type="molecule type" value="Genomic_DNA"/>
</dbReference>
<dbReference type="RefSeq" id="WP_217791964.1">
    <property type="nucleotide sequence ID" value="NZ_JAHSPG010000011.1"/>
</dbReference>
<organism evidence="2 3">
    <name type="scientific">Pinibacter aurantiacus</name>
    <dbReference type="NCBI Taxonomy" id="2851599"/>
    <lineage>
        <taxon>Bacteria</taxon>
        <taxon>Pseudomonadati</taxon>
        <taxon>Bacteroidota</taxon>
        <taxon>Chitinophagia</taxon>
        <taxon>Chitinophagales</taxon>
        <taxon>Chitinophagaceae</taxon>
        <taxon>Pinibacter</taxon>
    </lineage>
</organism>
<dbReference type="InterPro" id="IPR037523">
    <property type="entry name" value="VOC_core"/>
</dbReference>
<feature type="domain" description="VOC" evidence="1">
    <location>
        <begin position="2"/>
        <end position="121"/>
    </location>
</feature>